<dbReference type="EMBL" id="BQKB01000012">
    <property type="protein sequence ID" value="GJM52377.1"/>
    <property type="molecule type" value="Genomic_DNA"/>
</dbReference>
<dbReference type="AlphaFoldDB" id="A0AAV5ARW5"/>
<dbReference type="InterPro" id="IPR018392">
    <property type="entry name" value="LysM"/>
</dbReference>
<evidence type="ECO:0000313" key="4">
    <source>
        <dbReference type="EMBL" id="GJM52377.1"/>
    </source>
</evidence>
<dbReference type="Proteomes" id="UP001208692">
    <property type="component" value="Unassembled WGS sequence"/>
</dbReference>
<dbReference type="InterPro" id="IPR036779">
    <property type="entry name" value="LysM_dom_sf"/>
</dbReference>
<evidence type="ECO:0000313" key="6">
    <source>
        <dbReference type="Proteomes" id="UP001208692"/>
    </source>
</evidence>
<dbReference type="Gene3D" id="3.10.350.10">
    <property type="entry name" value="LysM domain"/>
    <property type="match status" value="1"/>
</dbReference>
<comment type="caution">
    <text evidence="3">The sequence shown here is derived from an EMBL/GenBank/DDBJ whole genome shotgun (WGS) entry which is preliminary data.</text>
</comment>
<feature type="region of interest" description="Disordered" evidence="1">
    <location>
        <begin position="55"/>
        <end position="109"/>
    </location>
</feature>
<evidence type="ECO:0000256" key="1">
    <source>
        <dbReference type="SAM" id="MobiDB-lite"/>
    </source>
</evidence>
<sequence length="157" mass="18208">MQEQSKYTVKSKDTFVSIAKQIGLKDPMKLKEYHNERADFNSQVGNQLHPNITLLIPSSEEVRELNEEKPFEDEVKQEQREEEQKQQEEKEKEAAAEQQKQEGKSEHDDKYYVVNGAKCICDKAETPQQATLQVTSHKTIVFNEQSDKYVATEDDKT</sequence>
<feature type="domain" description="LysM" evidence="2">
    <location>
        <begin position="5"/>
        <end position="56"/>
    </location>
</feature>
<evidence type="ECO:0000313" key="3">
    <source>
        <dbReference type="EMBL" id="GJM50052.1"/>
    </source>
</evidence>
<dbReference type="PROSITE" id="PS51782">
    <property type="entry name" value="LYSM"/>
    <property type="match status" value="1"/>
</dbReference>
<accession>A0AAV5ARW5</accession>
<keyword evidence="6" id="KW-1185">Reference proteome</keyword>
<feature type="compositionally biased region" description="Basic and acidic residues" evidence="1">
    <location>
        <begin position="60"/>
        <end position="109"/>
    </location>
</feature>
<name>A0AAV5ARW5_9FLAO</name>
<reference evidence="3 6" key="1">
    <citation type="submission" date="2021-11" db="EMBL/GenBank/DDBJ databases">
        <title>Draft genome sequence of Capnocytophaga sp. strain KC07075 isolated from cat oral cavity.</title>
        <authorList>
            <person name="Suzuki M."/>
            <person name="Imaoka K."/>
            <person name="Kimura M."/>
            <person name="Morikawa S."/>
            <person name="Maeda K."/>
        </authorList>
    </citation>
    <scope>NUCLEOTIDE SEQUENCE</scope>
    <source>
        <strain evidence="3">KC07075</strain>
        <strain evidence="4 6">KC07079</strain>
    </source>
</reference>
<protein>
    <recommendedName>
        <fullName evidence="2">LysM domain-containing protein</fullName>
    </recommendedName>
</protein>
<dbReference type="Proteomes" id="UP001207736">
    <property type="component" value="Unassembled WGS sequence"/>
</dbReference>
<evidence type="ECO:0000313" key="5">
    <source>
        <dbReference type="Proteomes" id="UP001207736"/>
    </source>
</evidence>
<dbReference type="RefSeq" id="WP_264847853.1">
    <property type="nucleotide sequence ID" value="NZ_BPMA01000098.1"/>
</dbReference>
<dbReference type="EMBL" id="BQKA01000019">
    <property type="protein sequence ID" value="GJM50052.1"/>
    <property type="molecule type" value="Genomic_DNA"/>
</dbReference>
<gene>
    <name evidence="3" type="ORF">RCZ15_10270</name>
    <name evidence="4" type="ORF">RCZ16_06950</name>
</gene>
<proteinExistence type="predicted"/>
<evidence type="ECO:0000259" key="2">
    <source>
        <dbReference type="PROSITE" id="PS51782"/>
    </source>
</evidence>
<organism evidence="3 5">
    <name type="scientific">Capnocytophaga catalasegens</name>
    <dbReference type="NCBI Taxonomy" id="1004260"/>
    <lineage>
        <taxon>Bacteria</taxon>
        <taxon>Pseudomonadati</taxon>
        <taxon>Bacteroidota</taxon>
        <taxon>Flavobacteriia</taxon>
        <taxon>Flavobacteriales</taxon>
        <taxon>Flavobacteriaceae</taxon>
        <taxon>Capnocytophaga</taxon>
    </lineage>
</organism>
<feature type="non-terminal residue" evidence="3">
    <location>
        <position position="157"/>
    </location>
</feature>